<dbReference type="InterPro" id="IPR002586">
    <property type="entry name" value="CobQ/CobB/MinD/ParA_Nub-bd_dom"/>
</dbReference>
<dbReference type="Gene3D" id="3.40.50.300">
    <property type="entry name" value="P-loop containing nucleotide triphosphate hydrolases"/>
    <property type="match status" value="1"/>
</dbReference>
<dbReference type="SUPFAM" id="SSF52540">
    <property type="entry name" value="P-loop containing nucleoside triphosphate hydrolases"/>
    <property type="match status" value="1"/>
</dbReference>
<dbReference type="Pfam" id="PF01656">
    <property type="entry name" value="CbiA"/>
    <property type="match status" value="1"/>
</dbReference>
<dbReference type="InterPro" id="IPR050678">
    <property type="entry name" value="DNA_Partitioning_ATPase"/>
</dbReference>
<dbReference type="CDD" id="cd02042">
    <property type="entry name" value="ParAB_family"/>
    <property type="match status" value="1"/>
</dbReference>
<evidence type="ECO:0000259" key="1">
    <source>
        <dbReference type="Pfam" id="PF01656"/>
    </source>
</evidence>
<feature type="domain" description="CobQ/CobB/MinD/ParA nucleotide binding" evidence="1">
    <location>
        <begin position="4"/>
        <end position="186"/>
    </location>
</feature>
<accession>A0A1S7LLU8</accession>
<protein>
    <submittedName>
        <fullName evidence="2">Putative Cobyrinic acid a,c-diamide synthase</fullName>
    </submittedName>
</protein>
<evidence type="ECO:0000313" key="2">
    <source>
        <dbReference type="EMBL" id="CRH07104.1"/>
    </source>
</evidence>
<dbReference type="PANTHER" id="PTHR13696:SF96">
    <property type="entry name" value="COBQ_COBB_MIND_PARA NUCLEOTIDE BINDING DOMAIN-CONTAINING PROTEIN"/>
    <property type="match status" value="1"/>
</dbReference>
<dbReference type="InterPro" id="IPR027417">
    <property type="entry name" value="P-loop_NTPase"/>
</dbReference>
<dbReference type="AlphaFoldDB" id="A0A1S7LLU8"/>
<dbReference type="PANTHER" id="PTHR13696">
    <property type="entry name" value="P-LOOP CONTAINING NUCLEOSIDE TRIPHOSPHATE HYDROLASE"/>
    <property type="match status" value="1"/>
</dbReference>
<organism evidence="2">
    <name type="scientific">Magnetococcus massalia (strain MO-1)</name>
    <dbReference type="NCBI Taxonomy" id="451514"/>
    <lineage>
        <taxon>Bacteria</taxon>
        <taxon>Pseudomonadati</taxon>
        <taxon>Pseudomonadota</taxon>
        <taxon>Magnetococcia</taxon>
        <taxon>Magnetococcales</taxon>
        <taxon>Magnetococcaceae</taxon>
        <taxon>Magnetococcus</taxon>
    </lineage>
</organism>
<reference evidence="2" key="1">
    <citation type="submission" date="2015-04" db="EMBL/GenBank/DDBJ databases">
        <authorList>
            <person name="Syromyatnikov M.Y."/>
            <person name="Popov V.N."/>
        </authorList>
    </citation>
    <scope>NUCLEOTIDE SEQUENCE</scope>
    <source>
        <strain evidence="2">MO-1</strain>
    </source>
</reference>
<name>A0A1S7LLU8_MAGMO</name>
<proteinExistence type="predicted"/>
<dbReference type="EMBL" id="LO017727">
    <property type="protein sequence ID" value="CRH07104.1"/>
    <property type="molecule type" value="Genomic_DNA"/>
</dbReference>
<sequence>MITVIGNLKGGCGKSTITFNLAIWLAGMARKTVAFDLDPQATLSDVSEVRREEGGEPEVKVYRPDSDPGKVFREHADDEILVDVGASNLWAMRQAIASAQRIVVPVPPSQADVWSTQRFLNIVNEAVIRREDKPEVLLFINRADTHPGLRESDEAYEALTMLPGIEVMDLRIGQRTAFRRSFSEGMAVFELSKRGKASDEFFALAQRLYPELYKKGHKKKKKAGKSAKK</sequence>
<gene>
    <name evidence="2" type="ORF">MAGMO_2958</name>
</gene>
<dbReference type="PIRSF" id="PIRSF009320">
    <property type="entry name" value="Nuc_binding_HP_1000"/>
    <property type="match status" value="1"/>
</dbReference>